<dbReference type="GO" id="GO:0000155">
    <property type="term" value="F:phosphorelay sensor kinase activity"/>
    <property type="evidence" value="ECO:0007669"/>
    <property type="project" value="InterPro"/>
</dbReference>
<dbReference type="InterPro" id="IPR036890">
    <property type="entry name" value="HATPase_C_sf"/>
</dbReference>
<dbReference type="InterPro" id="IPR011006">
    <property type="entry name" value="CheY-like_superfamily"/>
</dbReference>
<feature type="domain" description="Histidine kinase" evidence="10">
    <location>
        <begin position="144"/>
        <end position="358"/>
    </location>
</feature>
<dbReference type="SUPFAM" id="SSF52172">
    <property type="entry name" value="CheY-like"/>
    <property type="match status" value="1"/>
</dbReference>
<keyword evidence="5" id="KW-0902">Two-component regulatory system</keyword>
<keyword evidence="6" id="KW-0805">Transcription regulation</keyword>
<dbReference type="Proteomes" id="UP000767446">
    <property type="component" value="Unassembled WGS sequence"/>
</dbReference>
<gene>
    <name evidence="12" type="ORF">DSM107014_02175</name>
</gene>
<keyword evidence="3 9" id="KW-0597">Phosphoprotein</keyword>
<dbReference type="Gene3D" id="1.10.287.130">
    <property type="match status" value="1"/>
</dbReference>
<dbReference type="Pfam" id="PF02518">
    <property type="entry name" value="HATPase_c"/>
    <property type="match status" value="1"/>
</dbReference>
<sequence>MNHTAAILIVDDEPSNFDVIEALLFKEGYQLYYASNGVKALKILEKLQLDLIILDVMMPEIDGLEVCRQVKANSQLQHIPIIMVTALNSKEDLAHCLETGADDFIGKPVNGIELRARVRSMLRIKQQYDKLTANLKLREDLSEMIVHDLRNPLTNIILASEYLKLTSLKAKQEEKVEQIRMAGDRLQSLTNDLLILAKAEAGKMTLNRESVDLCALAQKVRGEMKAIALQKKIKLLAHLPPGKHLFLDANLFERVLENLLSNGIKFSPSGSTITLQINYPANKLAQIIVADQGPGISAQIKNIIFQKYEVGEIKNGTAQTGIGLAFCKMVIEAHNGEIFVEDNHPRGAVFTINLFGDN</sequence>
<evidence type="ECO:0000256" key="4">
    <source>
        <dbReference type="ARBA" id="ARBA00022777"/>
    </source>
</evidence>
<keyword evidence="8" id="KW-0804">Transcription</keyword>
<dbReference type="InterPro" id="IPR004358">
    <property type="entry name" value="Sig_transdc_His_kin-like_C"/>
</dbReference>
<evidence type="ECO:0000256" key="9">
    <source>
        <dbReference type="PROSITE-ProRule" id="PRU00169"/>
    </source>
</evidence>
<dbReference type="InterPro" id="IPR003661">
    <property type="entry name" value="HisK_dim/P_dom"/>
</dbReference>
<evidence type="ECO:0000259" key="11">
    <source>
        <dbReference type="PROSITE" id="PS50110"/>
    </source>
</evidence>
<reference evidence="12" key="1">
    <citation type="submission" date="2021-02" db="EMBL/GenBank/DDBJ databases">
        <title>Metagenome analyses of Stigonema ocellatum DSM 106950, Chlorogloea purpurea SAG 13.99 and Gomphosphaeria aponina DSM 107014.</title>
        <authorList>
            <person name="Marter P."/>
            <person name="Huang S."/>
        </authorList>
    </citation>
    <scope>NUCLEOTIDE SEQUENCE</scope>
    <source>
        <strain evidence="12">JP213</strain>
    </source>
</reference>
<keyword evidence="7" id="KW-0238">DNA-binding</keyword>
<evidence type="ECO:0000313" key="13">
    <source>
        <dbReference type="Proteomes" id="UP000767446"/>
    </source>
</evidence>
<organism evidence="12 13">
    <name type="scientific">Gomphosphaeria aponina SAG 52.96 = DSM 107014</name>
    <dbReference type="NCBI Taxonomy" id="1521640"/>
    <lineage>
        <taxon>Bacteria</taxon>
        <taxon>Bacillati</taxon>
        <taxon>Cyanobacteriota</taxon>
        <taxon>Cyanophyceae</taxon>
        <taxon>Oscillatoriophycideae</taxon>
        <taxon>Chroococcales</taxon>
        <taxon>Gomphosphaeriaceae</taxon>
        <taxon>Gomphosphaeria</taxon>
    </lineage>
</organism>
<evidence type="ECO:0000256" key="2">
    <source>
        <dbReference type="ARBA" id="ARBA00012438"/>
    </source>
</evidence>
<evidence type="ECO:0000259" key="10">
    <source>
        <dbReference type="PROSITE" id="PS50109"/>
    </source>
</evidence>
<dbReference type="SUPFAM" id="SSF55874">
    <property type="entry name" value="ATPase domain of HSP90 chaperone/DNA topoisomerase II/histidine kinase"/>
    <property type="match status" value="1"/>
</dbReference>
<comment type="catalytic activity">
    <reaction evidence="1">
        <text>ATP + protein L-histidine = ADP + protein N-phospho-L-histidine.</text>
        <dbReference type="EC" id="2.7.13.3"/>
    </reaction>
</comment>
<dbReference type="GO" id="GO:0003677">
    <property type="term" value="F:DNA binding"/>
    <property type="evidence" value="ECO:0007669"/>
    <property type="project" value="UniProtKB-KW"/>
</dbReference>
<evidence type="ECO:0000256" key="5">
    <source>
        <dbReference type="ARBA" id="ARBA00023012"/>
    </source>
</evidence>
<evidence type="ECO:0000256" key="1">
    <source>
        <dbReference type="ARBA" id="ARBA00000085"/>
    </source>
</evidence>
<dbReference type="PROSITE" id="PS50109">
    <property type="entry name" value="HIS_KIN"/>
    <property type="match status" value="1"/>
</dbReference>
<evidence type="ECO:0000256" key="3">
    <source>
        <dbReference type="ARBA" id="ARBA00022553"/>
    </source>
</evidence>
<evidence type="ECO:0000256" key="6">
    <source>
        <dbReference type="ARBA" id="ARBA00023015"/>
    </source>
</evidence>
<dbReference type="InterPro" id="IPR003594">
    <property type="entry name" value="HATPase_dom"/>
</dbReference>
<dbReference type="AlphaFoldDB" id="A0A941JUH0"/>
<dbReference type="EMBL" id="JADQBC010000009">
    <property type="protein sequence ID" value="MBR8826705.1"/>
    <property type="molecule type" value="Genomic_DNA"/>
</dbReference>
<dbReference type="InterPro" id="IPR036097">
    <property type="entry name" value="HisK_dim/P_sf"/>
</dbReference>
<dbReference type="InterPro" id="IPR005467">
    <property type="entry name" value="His_kinase_dom"/>
</dbReference>
<dbReference type="SUPFAM" id="SSF47384">
    <property type="entry name" value="Homodimeric domain of signal transducing histidine kinase"/>
    <property type="match status" value="1"/>
</dbReference>
<evidence type="ECO:0000256" key="8">
    <source>
        <dbReference type="ARBA" id="ARBA00023163"/>
    </source>
</evidence>
<dbReference type="SMART" id="SM00448">
    <property type="entry name" value="REC"/>
    <property type="match status" value="1"/>
</dbReference>
<dbReference type="InterPro" id="IPR001789">
    <property type="entry name" value="Sig_transdc_resp-reg_receiver"/>
</dbReference>
<dbReference type="Pfam" id="PF00072">
    <property type="entry name" value="Response_reg"/>
    <property type="match status" value="1"/>
</dbReference>
<protein>
    <recommendedName>
        <fullName evidence="2">histidine kinase</fullName>
        <ecNumber evidence="2">2.7.13.3</ecNumber>
    </recommendedName>
</protein>
<dbReference type="CDD" id="cd00082">
    <property type="entry name" value="HisKA"/>
    <property type="match status" value="1"/>
</dbReference>
<comment type="caution">
    <text evidence="12">The sequence shown here is derived from an EMBL/GenBank/DDBJ whole genome shotgun (WGS) entry which is preliminary data.</text>
</comment>
<dbReference type="Gene3D" id="3.30.565.10">
    <property type="entry name" value="Histidine kinase-like ATPase, C-terminal domain"/>
    <property type="match status" value="1"/>
</dbReference>
<keyword evidence="4 12" id="KW-0418">Kinase</keyword>
<dbReference type="Gene3D" id="3.40.50.2300">
    <property type="match status" value="1"/>
</dbReference>
<dbReference type="PROSITE" id="PS50110">
    <property type="entry name" value="RESPONSE_REGULATORY"/>
    <property type="match status" value="1"/>
</dbReference>
<evidence type="ECO:0000256" key="7">
    <source>
        <dbReference type="ARBA" id="ARBA00023125"/>
    </source>
</evidence>
<accession>A0A941JUH0</accession>
<feature type="modified residue" description="4-aspartylphosphate" evidence="9">
    <location>
        <position position="55"/>
    </location>
</feature>
<feature type="domain" description="Response regulatory" evidence="11">
    <location>
        <begin position="6"/>
        <end position="122"/>
    </location>
</feature>
<dbReference type="SMART" id="SM00387">
    <property type="entry name" value="HATPase_c"/>
    <property type="match status" value="1"/>
</dbReference>
<dbReference type="PANTHER" id="PTHR43547">
    <property type="entry name" value="TWO-COMPONENT HISTIDINE KINASE"/>
    <property type="match status" value="1"/>
</dbReference>
<dbReference type="PANTHER" id="PTHR43547:SF2">
    <property type="entry name" value="HYBRID SIGNAL TRANSDUCTION HISTIDINE KINASE C"/>
    <property type="match status" value="1"/>
</dbReference>
<dbReference type="SMART" id="SM00388">
    <property type="entry name" value="HisKA"/>
    <property type="match status" value="1"/>
</dbReference>
<dbReference type="PRINTS" id="PR00344">
    <property type="entry name" value="BCTRLSENSOR"/>
</dbReference>
<name>A0A941JUH0_9CHRO</name>
<evidence type="ECO:0000313" key="12">
    <source>
        <dbReference type="EMBL" id="MBR8826705.1"/>
    </source>
</evidence>
<proteinExistence type="predicted"/>
<dbReference type="FunFam" id="3.40.50.2300:FF:000001">
    <property type="entry name" value="DNA-binding response regulator PhoB"/>
    <property type="match status" value="1"/>
</dbReference>
<keyword evidence="4 12" id="KW-0808">Transferase</keyword>
<dbReference type="Pfam" id="PF00512">
    <property type="entry name" value="HisKA"/>
    <property type="match status" value="1"/>
</dbReference>
<dbReference type="EC" id="2.7.13.3" evidence="2"/>